<comment type="caution">
    <text evidence="3">The sequence shown here is derived from an EMBL/GenBank/DDBJ whole genome shotgun (WGS) entry which is preliminary data.</text>
</comment>
<proteinExistence type="predicted"/>
<evidence type="ECO:0000313" key="4">
    <source>
        <dbReference type="Proteomes" id="UP001501423"/>
    </source>
</evidence>
<feature type="region of interest" description="Disordered" evidence="2">
    <location>
        <begin position="1"/>
        <end position="24"/>
    </location>
</feature>
<keyword evidence="4" id="KW-1185">Reference proteome</keyword>
<accession>A0ABN3WX43</accession>
<dbReference type="Gene3D" id="1.10.443.10">
    <property type="entry name" value="Intergrase catalytic core"/>
    <property type="match status" value="1"/>
</dbReference>
<protein>
    <submittedName>
        <fullName evidence="3">Uncharacterized protein</fullName>
    </submittedName>
</protein>
<name>A0ABN3WX43_9ACTN</name>
<dbReference type="EMBL" id="BAAAVA010000037">
    <property type="protein sequence ID" value="GAA2930068.1"/>
    <property type="molecule type" value="Genomic_DNA"/>
</dbReference>
<dbReference type="InterPro" id="IPR011010">
    <property type="entry name" value="DNA_brk_join_enz"/>
</dbReference>
<evidence type="ECO:0000256" key="2">
    <source>
        <dbReference type="SAM" id="MobiDB-lite"/>
    </source>
</evidence>
<reference evidence="3 4" key="1">
    <citation type="journal article" date="2019" name="Int. J. Syst. Evol. Microbiol.">
        <title>The Global Catalogue of Microorganisms (GCM) 10K type strain sequencing project: providing services to taxonomists for standard genome sequencing and annotation.</title>
        <authorList>
            <consortium name="The Broad Institute Genomics Platform"/>
            <consortium name="The Broad Institute Genome Sequencing Center for Infectious Disease"/>
            <person name="Wu L."/>
            <person name="Ma J."/>
        </authorList>
    </citation>
    <scope>NUCLEOTIDE SEQUENCE [LARGE SCALE GENOMIC DNA]</scope>
    <source>
        <strain evidence="3 4">JCM 9650</strain>
    </source>
</reference>
<dbReference type="SUPFAM" id="SSF56349">
    <property type="entry name" value="DNA breaking-rejoining enzymes"/>
    <property type="match status" value="1"/>
</dbReference>
<evidence type="ECO:0000313" key="3">
    <source>
        <dbReference type="EMBL" id="GAA2930068.1"/>
    </source>
</evidence>
<sequence>MIRQLRVGLPGSRGGCQRDDAGASAQRALLEPGMRNRRRRLRHAFPFASWTRAAMPDRYRLLVVIGARSGPQQGEALGLTLEDVDLNKGGVHIPG</sequence>
<dbReference type="Proteomes" id="UP001501423">
    <property type="component" value="Unassembled WGS sequence"/>
</dbReference>
<keyword evidence="1" id="KW-0233">DNA recombination</keyword>
<evidence type="ECO:0000256" key="1">
    <source>
        <dbReference type="ARBA" id="ARBA00023172"/>
    </source>
</evidence>
<organism evidence="3 4">
    <name type="scientific">Streptomyces erythrogriseus</name>
    <dbReference type="NCBI Taxonomy" id="284027"/>
    <lineage>
        <taxon>Bacteria</taxon>
        <taxon>Bacillati</taxon>
        <taxon>Actinomycetota</taxon>
        <taxon>Actinomycetes</taxon>
        <taxon>Kitasatosporales</taxon>
        <taxon>Streptomycetaceae</taxon>
        <taxon>Streptomyces</taxon>
        <taxon>Streptomyces griseoincarnatus group</taxon>
    </lineage>
</organism>
<dbReference type="InterPro" id="IPR013762">
    <property type="entry name" value="Integrase-like_cat_sf"/>
</dbReference>
<gene>
    <name evidence="3" type="ORF">GCM10010478_33710</name>
</gene>